<reference evidence="2" key="1">
    <citation type="submission" date="2020-03" db="EMBL/GenBank/DDBJ databases">
        <authorList>
            <person name="Weist P."/>
        </authorList>
    </citation>
    <scope>NUCLEOTIDE SEQUENCE</scope>
</reference>
<dbReference type="EMBL" id="CADEAL010004469">
    <property type="protein sequence ID" value="CAB1460258.1"/>
    <property type="molecule type" value="Genomic_DNA"/>
</dbReference>
<evidence type="ECO:0000313" key="3">
    <source>
        <dbReference type="Proteomes" id="UP001153269"/>
    </source>
</evidence>
<protein>
    <submittedName>
        <fullName evidence="2">Uncharacterized protein</fullName>
    </submittedName>
</protein>
<dbReference type="Proteomes" id="UP001153269">
    <property type="component" value="Unassembled WGS sequence"/>
</dbReference>
<accession>A0A9N7Z9H2</accession>
<feature type="compositionally biased region" description="Basic and acidic residues" evidence="1">
    <location>
        <begin position="92"/>
        <end position="104"/>
    </location>
</feature>
<feature type="region of interest" description="Disordered" evidence="1">
    <location>
        <begin position="92"/>
        <end position="120"/>
    </location>
</feature>
<evidence type="ECO:0000256" key="1">
    <source>
        <dbReference type="SAM" id="MobiDB-lite"/>
    </source>
</evidence>
<name>A0A9N7Z9H2_PLEPL</name>
<organism evidence="2 3">
    <name type="scientific">Pleuronectes platessa</name>
    <name type="common">European plaice</name>
    <dbReference type="NCBI Taxonomy" id="8262"/>
    <lineage>
        <taxon>Eukaryota</taxon>
        <taxon>Metazoa</taxon>
        <taxon>Chordata</taxon>
        <taxon>Craniata</taxon>
        <taxon>Vertebrata</taxon>
        <taxon>Euteleostomi</taxon>
        <taxon>Actinopterygii</taxon>
        <taxon>Neopterygii</taxon>
        <taxon>Teleostei</taxon>
        <taxon>Neoteleostei</taxon>
        <taxon>Acanthomorphata</taxon>
        <taxon>Carangaria</taxon>
        <taxon>Pleuronectiformes</taxon>
        <taxon>Pleuronectoidei</taxon>
        <taxon>Pleuronectidae</taxon>
        <taxon>Pleuronectes</taxon>
    </lineage>
</organism>
<evidence type="ECO:0000313" key="2">
    <source>
        <dbReference type="EMBL" id="CAB1460258.1"/>
    </source>
</evidence>
<comment type="caution">
    <text evidence="2">The sequence shown here is derived from an EMBL/GenBank/DDBJ whole genome shotgun (WGS) entry which is preliminary data.</text>
</comment>
<gene>
    <name evidence="2" type="ORF">PLEPLA_LOCUS48109</name>
</gene>
<dbReference type="AlphaFoldDB" id="A0A9N7Z9H2"/>
<keyword evidence="3" id="KW-1185">Reference proteome</keyword>
<proteinExistence type="predicted"/>
<sequence length="255" mass="27558">MAVKEHVWPLLSLESVACSAPACPAAAAAPPPRHSVDLPLVGAVCELGQFGIPGNPSYGFGDRVSVSRFIRCFQYQGRLELQLTDNSLQHQTRETISDSWEQKRGSGRKRSSVNVENGPSCRDLSQPIKLVECVKWRGGVGVCDKGLLLLPRRCHGPSVLSIGPICLRQADLRPGMGLKYHTDLLHLQSTATPSPPRNRVWHTGQSQAKTAVVCASPGGGGSNTKVYYQTRGVPLCLRDPLENSSLPSTRPPHSP</sequence>